<dbReference type="InterPro" id="IPR038563">
    <property type="entry name" value="Endonuclease_7_sf"/>
</dbReference>
<dbReference type="Proteomes" id="UP001499987">
    <property type="component" value="Unassembled WGS sequence"/>
</dbReference>
<name>A0ABP4EJ84_9ACTN</name>
<protein>
    <recommendedName>
        <fullName evidence="5">Site-specific integrase</fullName>
    </recommendedName>
</protein>
<proteinExistence type="predicted"/>
<dbReference type="SUPFAM" id="SSF54060">
    <property type="entry name" value="His-Me finger endonucleases"/>
    <property type="match status" value="1"/>
</dbReference>
<evidence type="ECO:0008006" key="5">
    <source>
        <dbReference type="Google" id="ProtNLM"/>
    </source>
</evidence>
<feature type="region of interest" description="Disordered" evidence="2">
    <location>
        <begin position="244"/>
        <end position="268"/>
    </location>
</feature>
<keyword evidence="4" id="KW-1185">Reference proteome</keyword>
<evidence type="ECO:0000313" key="4">
    <source>
        <dbReference type="Proteomes" id="UP001499987"/>
    </source>
</evidence>
<evidence type="ECO:0000256" key="1">
    <source>
        <dbReference type="ARBA" id="ARBA00023172"/>
    </source>
</evidence>
<dbReference type="Pfam" id="PF02945">
    <property type="entry name" value="Endonuclease_7"/>
    <property type="match status" value="1"/>
</dbReference>
<dbReference type="InterPro" id="IPR044925">
    <property type="entry name" value="His-Me_finger_sf"/>
</dbReference>
<evidence type="ECO:0000313" key="3">
    <source>
        <dbReference type="EMBL" id="GAA1107827.1"/>
    </source>
</evidence>
<dbReference type="InterPro" id="IPR004211">
    <property type="entry name" value="Endonuclease_7"/>
</dbReference>
<dbReference type="SUPFAM" id="SSF56349">
    <property type="entry name" value="DNA breaking-rejoining enzymes"/>
    <property type="match status" value="1"/>
</dbReference>
<evidence type="ECO:0000256" key="2">
    <source>
        <dbReference type="SAM" id="MobiDB-lite"/>
    </source>
</evidence>
<comment type="caution">
    <text evidence="3">The sequence shown here is derived from an EMBL/GenBank/DDBJ whole genome shotgun (WGS) entry which is preliminary data.</text>
</comment>
<dbReference type="InterPro" id="IPR011010">
    <property type="entry name" value="DNA_brk_join_enz"/>
</dbReference>
<accession>A0ABP4EJ84</accession>
<gene>
    <name evidence="3" type="ORF">GCM10009663_57140</name>
</gene>
<keyword evidence="1" id="KW-0233">DNA recombination</keyword>
<dbReference type="Gene3D" id="1.10.443.10">
    <property type="entry name" value="Intergrase catalytic core"/>
    <property type="match status" value="1"/>
</dbReference>
<dbReference type="EMBL" id="BAAALD010000071">
    <property type="protein sequence ID" value="GAA1107827.1"/>
    <property type="molecule type" value="Genomic_DNA"/>
</dbReference>
<organism evidence="3 4">
    <name type="scientific">Kitasatospora arboriphila</name>
    <dbReference type="NCBI Taxonomy" id="258052"/>
    <lineage>
        <taxon>Bacteria</taxon>
        <taxon>Bacillati</taxon>
        <taxon>Actinomycetota</taxon>
        <taxon>Actinomycetes</taxon>
        <taxon>Kitasatosporales</taxon>
        <taxon>Streptomycetaceae</taxon>
        <taxon>Kitasatospora</taxon>
    </lineage>
</organism>
<dbReference type="Gene3D" id="3.40.1800.10">
    <property type="entry name" value="His-Me finger endonucleases"/>
    <property type="match status" value="1"/>
</dbReference>
<sequence>MIRDPAYSSPVEQPDPYAVLQEWLAAGRGKHGRALQGTTPIRYGADVRDWLHFTEETTGIGAWQATEDTAKTWAYAPALRPPPQGEPSRRPLAPRVSLHNPARRLAALSAFYAFAAAAGHIAEPPFNAATLRPAPTALPRTAPLSLEQAAAMLCAADDLVPGRQRRGPYEVAPHRDRLLVYLLLDGLRPRQAVGIDLEDLHEEDPHRRVRILTCPAPKGDGTIQHQPAREVWQAIADYLPHRVEGQDPATGRRPLLTSRNGRRLDPNTMPGRIVKAVAARAPELIFEPNTITPDRLALAPDVLLDHPLPRPAADGWAPAAAAPIERLRLDLQHALEAGPLCAAADCPADCARCAARRAVWSLWEQRWTDYQPPYLAWDVPPYDHRQRPAERLLEFHRGRCAICGQTTAPGRPDHGEDHDPATGLTRGLLCHHCRPQAETGAAPFWVRYHQHPPAAVLGLELRYPSLPNDR</sequence>
<reference evidence="4" key="1">
    <citation type="journal article" date="2019" name="Int. J. Syst. Evol. Microbiol.">
        <title>The Global Catalogue of Microorganisms (GCM) 10K type strain sequencing project: providing services to taxonomists for standard genome sequencing and annotation.</title>
        <authorList>
            <consortium name="The Broad Institute Genomics Platform"/>
            <consortium name="The Broad Institute Genome Sequencing Center for Infectious Disease"/>
            <person name="Wu L."/>
            <person name="Ma J."/>
        </authorList>
    </citation>
    <scope>NUCLEOTIDE SEQUENCE [LARGE SCALE GENOMIC DNA]</scope>
    <source>
        <strain evidence="4">JCM 13002</strain>
    </source>
</reference>
<dbReference type="InterPro" id="IPR013762">
    <property type="entry name" value="Integrase-like_cat_sf"/>
</dbReference>